<dbReference type="InterPro" id="IPR036188">
    <property type="entry name" value="FAD/NAD-bd_sf"/>
</dbReference>
<dbReference type="EMBL" id="WFLM01000005">
    <property type="protein sequence ID" value="KAB8036868.1"/>
    <property type="molecule type" value="Genomic_DNA"/>
</dbReference>
<evidence type="ECO:0000313" key="2">
    <source>
        <dbReference type="Proteomes" id="UP000437748"/>
    </source>
</evidence>
<dbReference type="Gene3D" id="3.50.50.60">
    <property type="entry name" value="FAD/NAD(P)-binding domain"/>
    <property type="match status" value="1"/>
</dbReference>
<keyword evidence="2" id="KW-1185">Reference proteome</keyword>
<dbReference type="OrthoDB" id="5290421at2"/>
<protein>
    <submittedName>
        <fullName evidence="1">FAD-dependent oxidoreductase</fullName>
    </submittedName>
</protein>
<name>A0A6N6VNY5_9BACT</name>
<organism evidence="1 2">
    <name type="scientific">Silvanigrella paludirubra</name>
    <dbReference type="NCBI Taxonomy" id="2499159"/>
    <lineage>
        <taxon>Bacteria</taxon>
        <taxon>Pseudomonadati</taxon>
        <taxon>Bdellovibrionota</taxon>
        <taxon>Oligoflexia</taxon>
        <taxon>Silvanigrellales</taxon>
        <taxon>Silvanigrellaceae</taxon>
        <taxon>Silvanigrella</taxon>
    </lineage>
</organism>
<gene>
    <name evidence="1" type="ORF">GCL60_13565</name>
</gene>
<dbReference type="Gene3D" id="3.30.9.10">
    <property type="entry name" value="D-Amino Acid Oxidase, subunit A, domain 2"/>
    <property type="match status" value="1"/>
</dbReference>
<dbReference type="SUPFAM" id="SSF51905">
    <property type="entry name" value="FAD/NAD(P)-binding domain"/>
    <property type="match status" value="1"/>
</dbReference>
<accession>A0A6N6VNY5</accession>
<evidence type="ECO:0000313" key="1">
    <source>
        <dbReference type="EMBL" id="KAB8036868.1"/>
    </source>
</evidence>
<proteinExistence type="predicted"/>
<reference evidence="1 2" key="1">
    <citation type="submission" date="2019-10" db="EMBL/GenBank/DDBJ databases">
        <title>New species of Slilvanegrellaceae.</title>
        <authorList>
            <person name="Pitt A."/>
            <person name="Hahn M.W."/>
        </authorList>
    </citation>
    <scope>NUCLEOTIDE SEQUENCE [LARGE SCALE GENOMIC DNA]</scope>
    <source>
        <strain evidence="1 2">SP-Ram-0.45-NSY-1</strain>
    </source>
</reference>
<dbReference type="AlphaFoldDB" id="A0A6N6VNY5"/>
<comment type="caution">
    <text evidence="1">The sequence shown here is derived from an EMBL/GenBank/DDBJ whole genome shotgun (WGS) entry which is preliminary data.</text>
</comment>
<dbReference type="RefSeq" id="WP_153421283.1">
    <property type="nucleotide sequence ID" value="NZ_WFLM01000005.1"/>
</dbReference>
<dbReference type="Proteomes" id="UP000437748">
    <property type="component" value="Unassembled WGS sequence"/>
</dbReference>
<sequence length="398" mass="44810">MTNNQFFDVIIVGAGAFSCFSALLLKQKGMNVAVVYSENTSPMESFLQTLNTCWPSLNDPPTRAEVAHGHEVALYLHEFCIKGLNYFKETLLPLIEDQNNWLEADCFRIGAKDFEVEELVDAFNLGFGLKKTENASVFKEDKSSLICLNSKLFQENIIKSLAKNNVTLIPYDVIKLEERQSKCILELKNNSIIESEIVVLGSSLNIAKIMPKFQSILIPMSDSLFEYELDNPENSQFKPINLRASNGHICASVFNQKDKIKIKLSGPRFLLPGAGAGFDLTKKELDNKVFQNIEKYHREIVFNLIANLIPNHNIFINKSVELISKKILVDCYPCDELPLLGEYGKLGRILGNTGWLATGLSSGSWAASIICELILNEKSLELHSRLHPRRLFTKFVNN</sequence>